<reference evidence="3" key="2">
    <citation type="submission" date="2019-02" db="EMBL/GenBank/DDBJ databases">
        <authorList>
            <person name="Chen S.-C."/>
            <person name="Chien H.-H."/>
            <person name="Lai M.-C."/>
        </authorList>
    </citation>
    <scope>NUCLEOTIDE SEQUENCE</scope>
    <source>
        <strain evidence="3">N2F9704</strain>
    </source>
</reference>
<accession>A0A8A3S9E8</accession>
<sequence length="106" mass="10850">MSSHDDAVSGSDNGAVIAIDVSAGCKKDAFPVGYNPWRKAVICHVAARAVGGKANRAILDLIAGTFGVPKSSVSIISGATSSTKKIEILGISRDDVISRLSGLLEP</sequence>
<gene>
    <name evidence="3" type="ORF">RJ40_12775</name>
</gene>
<dbReference type="Gene3D" id="3.30.1200.10">
    <property type="entry name" value="YggU-like"/>
    <property type="match status" value="1"/>
</dbReference>
<comment type="similarity">
    <text evidence="1 2">Belongs to the UPF0235 family.</text>
</comment>
<dbReference type="Proteomes" id="UP001042704">
    <property type="component" value="Chromosome"/>
</dbReference>
<dbReference type="KEGG" id="maqe:RJ40_12775"/>
<evidence type="ECO:0000313" key="3">
    <source>
        <dbReference type="EMBL" id="QSZ68473.1"/>
    </source>
</evidence>
<evidence type="ECO:0000256" key="2">
    <source>
        <dbReference type="HAMAP-Rule" id="MF_00634"/>
    </source>
</evidence>
<dbReference type="InterPro" id="IPR036591">
    <property type="entry name" value="YggU-like_sf"/>
</dbReference>
<evidence type="ECO:0000313" key="4">
    <source>
        <dbReference type="Proteomes" id="UP001042704"/>
    </source>
</evidence>
<dbReference type="AlphaFoldDB" id="A0A8A3S9E8"/>
<dbReference type="Pfam" id="PF02594">
    <property type="entry name" value="DUF167"/>
    <property type="match status" value="1"/>
</dbReference>
<dbReference type="InterPro" id="IPR003746">
    <property type="entry name" value="DUF167"/>
</dbReference>
<keyword evidence="4" id="KW-1185">Reference proteome</keyword>
<proteinExistence type="inferred from homology"/>
<dbReference type="SMART" id="SM01152">
    <property type="entry name" value="DUF167"/>
    <property type="match status" value="1"/>
</dbReference>
<dbReference type="EMBL" id="CP036172">
    <property type="protein sequence ID" value="QSZ68473.1"/>
    <property type="molecule type" value="Genomic_DNA"/>
</dbReference>
<evidence type="ECO:0000256" key="1">
    <source>
        <dbReference type="ARBA" id="ARBA00010364"/>
    </source>
</evidence>
<dbReference type="SUPFAM" id="SSF69786">
    <property type="entry name" value="YggU-like"/>
    <property type="match status" value="1"/>
</dbReference>
<dbReference type="HAMAP" id="MF_00634">
    <property type="entry name" value="UPF0235"/>
    <property type="match status" value="1"/>
</dbReference>
<dbReference type="NCBIfam" id="TIGR00251">
    <property type="entry name" value="DUF167 family protein"/>
    <property type="match status" value="1"/>
</dbReference>
<protein>
    <recommendedName>
        <fullName evidence="2">UPF0235 protein RJ40_12775</fullName>
    </recommendedName>
</protein>
<organism evidence="3 4">
    <name type="scientific">Methanofollis aquaemaris</name>
    <dbReference type="NCBI Taxonomy" id="126734"/>
    <lineage>
        <taxon>Archaea</taxon>
        <taxon>Methanobacteriati</taxon>
        <taxon>Methanobacteriota</taxon>
        <taxon>Stenosarchaea group</taxon>
        <taxon>Methanomicrobia</taxon>
        <taxon>Methanomicrobiales</taxon>
        <taxon>Methanomicrobiaceae</taxon>
        <taxon>Methanofollis</taxon>
    </lineage>
</organism>
<name>A0A8A3S9E8_9EURY</name>
<reference evidence="3" key="1">
    <citation type="journal article" date="2001" name="Int. J. Syst. Evol. Microbiol.">
        <title>Methanofollis aquaemaris sp. nov., a methanogen isolated from an aquaculture fish pond.</title>
        <authorList>
            <person name="Lai M.C."/>
            <person name="Chen S.C."/>
        </authorList>
    </citation>
    <scope>NUCLEOTIDE SEQUENCE</scope>
    <source>
        <strain evidence="3">N2F9704</strain>
    </source>
</reference>